<dbReference type="InterPro" id="IPR008816">
    <property type="entry name" value="Gly_zipper_2TM_dom"/>
</dbReference>
<dbReference type="STRING" id="1770053.SAMN05216551_1084"/>
<evidence type="ECO:0000256" key="3">
    <source>
        <dbReference type="SAM" id="Phobius"/>
    </source>
</evidence>
<comment type="subcellular location">
    <subcellularLocation>
        <location evidence="1">Membrane</location>
    </subcellularLocation>
</comment>
<feature type="domain" description="Glycine zipper 2TM" evidence="4">
    <location>
        <begin position="125"/>
        <end position="164"/>
    </location>
</feature>
<keyword evidence="2 3" id="KW-0472">Membrane</keyword>
<evidence type="ECO:0000313" key="6">
    <source>
        <dbReference type="Proteomes" id="UP000243719"/>
    </source>
</evidence>
<dbReference type="InterPro" id="IPR051407">
    <property type="entry name" value="Bact_OM_lipoprot/Surf_antigen"/>
</dbReference>
<dbReference type="PANTHER" id="PTHR35603">
    <property type="match status" value="1"/>
</dbReference>
<dbReference type="PANTHER" id="PTHR35603:SF2">
    <property type="entry name" value="OUTER MEMBRANE LIPOPROTEIN"/>
    <property type="match status" value="1"/>
</dbReference>
<evidence type="ECO:0000256" key="1">
    <source>
        <dbReference type="ARBA" id="ARBA00004370"/>
    </source>
</evidence>
<evidence type="ECO:0000256" key="2">
    <source>
        <dbReference type="ARBA" id="ARBA00023136"/>
    </source>
</evidence>
<sequence length="174" mass="17578">MDAQNQSHLPATVVAAPATRLHPLLAGAAIAVTLASVVGAAAMLGWLPNSRATEGASAATPAQVTVVQPVVQPAVQPPATRTVTVKRYVDVPRQRYESAPTYAAPTQTAYQPSYQPAHQPTTGVGAVGGAVVGGLLGNQIGHGRGRTLATVAGALGGGLLGNTVESRVRNSNSY</sequence>
<dbReference type="RefSeq" id="WP_091909270.1">
    <property type="nucleotide sequence ID" value="NZ_FNLO01000008.1"/>
</dbReference>
<keyword evidence="3" id="KW-1133">Transmembrane helix</keyword>
<gene>
    <name evidence="5" type="ORF">SAMN05216551_1084</name>
</gene>
<organism evidence="5 6">
    <name type="scientific">Chitinasiproducens palmae</name>
    <dbReference type="NCBI Taxonomy" id="1770053"/>
    <lineage>
        <taxon>Bacteria</taxon>
        <taxon>Pseudomonadati</taxon>
        <taxon>Pseudomonadota</taxon>
        <taxon>Betaproteobacteria</taxon>
        <taxon>Burkholderiales</taxon>
        <taxon>Burkholderiaceae</taxon>
        <taxon>Chitinasiproducens</taxon>
    </lineage>
</organism>
<accession>A0A1H2PR49</accession>
<name>A0A1H2PR49_9BURK</name>
<dbReference type="Pfam" id="PF05433">
    <property type="entry name" value="Rick_17kDa_Anti"/>
    <property type="match status" value="1"/>
</dbReference>
<dbReference type="EMBL" id="FNLO01000008">
    <property type="protein sequence ID" value="SDV49354.1"/>
    <property type="molecule type" value="Genomic_DNA"/>
</dbReference>
<protein>
    <submittedName>
        <fullName evidence="5">Glycine zipper 2TM domain-containing protein</fullName>
    </submittedName>
</protein>
<evidence type="ECO:0000259" key="4">
    <source>
        <dbReference type="Pfam" id="PF05433"/>
    </source>
</evidence>
<evidence type="ECO:0000313" key="5">
    <source>
        <dbReference type="EMBL" id="SDV49354.1"/>
    </source>
</evidence>
<proteinExistence type="predicted"/>
<keyword evidence="3" id="KW-0812">Transmembrane</keyword>
<reference evidence="6" key="1">
    <citation type="submission" date="2016-09" db="EMBL/GenBank/DDBJ databases">
        <authorList>
            <person name="Varghese N."/>
            <person name="Submissions S."/>
        </authorList>
    </citation>
    <scope>NUCLEOTIDE SEQUENCE [LARGE SCALE GENOMIC DNA]</scope>
    <source>
        <strain evidence="6">JS23</strain>
    </source>
</reference>
<dbReference type="GO" id="GO:0019867">
    <property type="term" value="C:outer membrane"/>
    <property type="evidence" value="ECO:0007669"/>
    <property type="project" value="InterPro"/>
</dbReference>
<dbReference type="AlphaFoldDB" id="A0A1H2PR49"/>
<dbReference type="Proteomes" id="UP000243719">
    <property type="component" value="Unassembled WGS sequence"/>
</dbReference>
<keyword evidence="6" id="KW-1185">Reference proteome</keyword>
<feature type="transmembrane region" description="Helical" evidence="3">
    <location>
        <begin position="24"/>
        <end position="47"/>
    </location>
</feature>